<proteinExistence type="predicted"/>
<keyword evidence="2 4" id="KW-0863">Zinc-finger</keyword>
<reference evidence="8 9" key="1">
    <citation type="journal article" date="2024" name="J Genomics">
        <title>Draft genome sequencing and assembly of Favolaschia claudopus CIRM-BRFM 2984 isolated from oak limbs.</title>
        <authorList>
            <person name="Navarro D."/>
            <person name="Drula E."/>
            <person name="Chaduli D."/>
            <person name="Cazenave R."/>
            <person name="Ahrendt S."/>
            <person name="Wang J."/>
            <person name="Lipzen A."/>
            <person name="Daum C."/>
            <person name="Barry K."/>
            <person name="Grigoriev I.V."/>
            <person name="Favel A."/>
            <person name="Rosso M.N."/>
            <person name="Martin F."/>
        </authorList>
    </citation>
    <scope>NUCLEOTIDE SEQUENCE [LARGE SCALE GENOMIC DNA]</scope>
    <source>
        <strain evidence="8 9">CIRM-BRFM 2984</strain>
    </source>
</reference>
<evidence type="ECO:0000256" key="5">
    <source>
        <dbReference type="SAM" id="Coils"/>
    </source>
</evidence>
<evidence type="ECO:0000256" key="1">
    <source>
        <dbReference type="ARBA" id="ARBA00022723"/>
    </source>
</evidence>
<name>A0AAV9Z1J8_9AGAR</name>
<dbReference type="SUPFAM" id="SSF57850">
    <property type="entry name" value="RING/U-box"/>
    <property type="match status" value="1"/>
</dbReference>
<evidence type="ECO:0000256" key="3">
    <source>
        <dbReference type="ARBA" id="ARBA00022833"/>
    </source>
</evidence>
<accession>A0AAV9Z1J8</accession>
<evidence type="ECO:0000313" key="8">
    <source>
        <dbReference type="EMBL" id="KAK6967124.1"/>
    </source>
</evidence>
<feature type="coiled-coil region" evidence="5">
    <location>
        <begin position="194"/>
        <end position="228"/>
    </location>
</feature>
<keyword evidence="1" id="KW-0479">Metal-binding</keyword>
<dbReference type="PROSITE" id="PS50089">
    <property type="entry name" value="ZF_RING_2"/>
    <property type="match status" value="1"/>
</dbReference>
<comment type="caution">
    <text evidence="8">The sequence shown here is derived from an EMBL/GenBank/DDBJ whole genome shotgun (WGS) entry which is preliminary data.</text>
</comment>
<dbReference type="EMBL" id="JAWWNJ010000242">
    <property type="protein sequence ID" value="KAK6967124.1"/>
    <property type="molecule type" value="Genomic_DNA"/>
</dbReference>
<dbReference type="PROSITE" id="PS00518">
    <property type="entry name" value="ZF_RING_1"/>
    <property type="match status" value="1"/>
</dbReference>
<feature type="domain" description="RING-type" evidence="7">
    <location>
        <begin position="14"/>
        <end position="39"/>
    </location>
</feature>
<dbReference type="AlphaFoldDB" id="A0AAV9Z1J8"/>
<evidence type="ECO:0000256" key="4">
    <source>
        <dbReference type="PROSITE-ProRule" id="PRU00175"/>
    </source>
</evidence>
<dbReference type="Gene3D" id="3.30.40.10">
    <property type="entry name" value="Zinc/RING finger domain, C3HC4 (zinc finger)"/>
    <property type="match status" value="1"/>
</dbReference>
<evidence type="ECO:0000256" key="2">
    <source>
        <dbReference type="ARBA" id="ARBA00022771"/>
    </source>
</evidence>
<evidence type="ECO:0000259" key="7">
    <source>
        <dbReference type="PROSITE" id="PS50089"/>
    </source>
</evidence>
<evidence type="ECO:0000256" key="6">
    <source>
        <dbReference type="SAM" id="MobiDB-lite"/>
    </source>
</evidence>
<sequence>MVQCHFDAFRHLICGHCFCVACITKIQQTNASPACPACRAPIAINDPQPIYLDLVADKPLARVVAEGITRMDADSKLVSVRTAERKLRQTVEEMEEREEAAGELRVALADFSDRVVPLFKRARSQTSELLSLKKKLEETEGLLTILRETQLKLREEVRDANARAEVQRAREAEAQAHGEVHKLKGFLERGAQDRNSHRSKLKAVMEERDALQQQLQQLRNEMQRRDCSSSTACDDDDDLEIEEEVLLSDDLDEDPQPQRVSTVAKFTPLVSFEGMARPGFGSDWQIGRGTKRKERDEPPPSGFPITLNHGRTTVAVQLGPKHSRRVKVR</sequence>
<dbReference type="InterPro" id="IPR001841">
    <property type="entry name" value="Znf_RING"/>
</dbReference>
<dbReference type="InterPro" id="IPR013083">
    <property type="entry name" value="Znf_RING/FYVE/PHD"/>
</dbReference>
<keyword evidence="3" id="KW-0862">Zinc</keyword>
<evidence type="ECO:0000313" key="9">
    <source>
        <dbReference type="Proteomes" id="UP001362999"/>
    </source>
</evidence>
<dbReference type="Proteomes" id="UP001362999">
    <property type="component" value="Unassembled WGS sequence"/>
</dbReference>
<dbReference type="GO" id="GO:0008270">
    <property type="term" value="F:zinc ion binding"/>
    <property type="evidence" value="ECO:0007669"/>
    <property type="project" value="UniProtKB-KW"/>
</dbReference>
<protein>
    <recommendedName>
        <fullName evidence="7">RING-type domain-containing protein</fullName>
    </recommendedName>
</protein>
<feature type="region of interest" description="Disordered" evidence="6">
    <location>
        <begin position="280"/>
        <end position="307"/>
    </location>
</feature>
<gene>
    <name evidence="8" type="ORF">R3P38DRAFT_3149760</name>
</gene>
<organism evidence="8 9">
    <name type="scientific">Favolaschia claudopus</name>
    <dbReference type="NCBI Taxonomy" id="2862362"/>
    <lineage>
        <taxon>Eukaryota</taxon>
        <taxon>Fungi</taxon>
        <taxon>Dikarya</taxon>
        <taxon>Basidiomycota</taxon>
        <taxon>Agaricomycotina</taxon>
        <taxon>Agaricomycetes</taxon>
        <taxon>Agaricomycetidae</taxon>
        <taxon>Agaricales</taxon>
        <taxon>Marasmiineae</taxon>
        <taxon>Mycenaceae</taxon>
        <taxon>Favolaschia</taxon>
    </lineage>
</organism>
<keyword evidence="5" id="KW-0175">Coiled coil</keyword>
<keyword evidence="9" id="KW-1185">Reference proteome</keyword>
<dbReference type="InterPro" id="IPR017907">
    <property type="entry name" value="Znf_RING_CS"/>
</dbReference>